<gene>
    <name evidence="1" type="ORF">PEV8663_00824</name>
</gene>
<keyword evidence="2" id="KW-1185">Reference proteome</keyword>
<proteinExistence type="predicted"/>
<reference evidence="1 2" key="1">
    <citation type="submission" date="2017-05" db="EMBL/GenBank/DDBJ databases">
        <authorList>
            <person name="Song R."/>
            <person name="Chenine A.L."/>
            <person name="Ruprecht R.M."/>
        </authorList>
    </citation>
    <scope>NUCLEOTIDE SEQUENCE [LARGE SCALE GENOMIC DNA]</scope>
    <source>
        <strain evidence="1 2">CECT 8663</strain>
    </source>
</reference>
<dbReference type="Proteomes" id="UP000220836">
    <property type="component" value="Unassembled WGS sequence"/>
</dbReference>
<dbReference type="AlphaFoldDB" id="A0A238K3G2"/>
<evidence type="ECO:0000313" key="1">
    <source>
        <dbReference type="EMBL" id="SMX36486.1"/>
    </source>
</evidence>
<name>A0A238K3G2_9RHOB</name>
<dbReference type="EMBL" id="FXYH01000002">
    <property type="protein sequence ID" value="SMX36486.1"/>
    <property type="molecule type" value="Genomic_DNA"/>
</dbReference>
<protein>
    <submittedName>
        <fullName evidence="1">Uncharacterized protein</fullName>
    </submittedName>
</protein>
<accession>A0A238K3G2</accession>
<sequence length="34" mass="4009">MKSQSPFFIFLALPRLRNLETLFDLIEHTRGTDT</sequence>
<organism evidence="1 2">
    <name type="scientific">Pelagimonas varians</name>
    <dbReference type="NCBI Taxonomy" id="696760"/>
    <lineage>
        <taxon>Bacteria</taxon>
        <taxon>Pseudomonadati</taxon>
        <taxon>Pseudomonadota</taxon>
        <taxon>Alphaproteobacteria</taxon>
        <taxon>Rhodobacterales</taxon>
        <taxon>Roseobacteraceae</taxon>
        <taxon>Pelagimonas</taxon>
    </lineage>
</organism>
<evidence type="ECO:0000313" key="2">
    <source>
        <dbReference type="Proteomes" id="UP000220836"/>
    </source>
</evidence>